<keyword evidence="2" id="KW-0472">Membrane</keyword>
<evidence type="ECO:0000313" key="4">
    <source>
        <dbReference type="Proteomes" id="UP001392437"/>
    </source>
</evidence>
<evidence type="ECO:0000313" key="3">
    <source>
        <dbReference type="EMBL" id="KAK8106470.1"/>
    </source>
</evidence>
<reference evidence="3 4" key="1">
    <citation type="submission" date="2023-01" db="EMBL/GenBank/DDBJ databases">
        <title>Analysis of 21 Apiospora genomes using comparative genomics revels a genus with tremendous synthesis potential of carbohydrate active enzymes and secondary metabolites.</title>
        <authorList>
            <person name="Sorensen T."/>
        </authorList>
    </citation>
    <scope>NUCLEOTIDE SEQUENCE [LARGE SCALE GENOMIC DNA]</scope>
    <source>
        <strain evidence="3 4">CBS 117206</strain>
    </source>
</reference>
<feature type="region of interest" description="Disordered" evidence="1">
    <location>
        <begin position="36"/>
        <end position="57"/>
    </location>
</feature>
<accession>A0AAW0QVG6</accession>
<gene>
    <name evidence="3" type="ORF">PG999_009829</name>
</gene>
<feature type="compositionally biased region" description="Low complexity" evidence="1">
    <location>
        <begin position="45"/>
        <end position="57"/>
    </location>
</feature>
<dbReference type="EMBL" id="JAQQWP010000008">
    <property type="protein sequence ID" value="KAK8106470.1"/>
    <property type="molecule type" value="Genomic_DNA"/>
</dbReference>
<dbReference type="AlphaFoldDB" id="A0AAW0QVG6"/>
<dbReference type="Proteomes" id="UP001392437">
    <property type="component" value="Unassembled WGS sequence"/>
</dbReference>
<keyword evidence="4" id="KW-1185">Reference proteome</keyword>
<keyword evidence="2" id="KW-1133">Transmembrane helix</keyword>
<comment type="caution">
    <text evidence="3">The sequence shown here is derived from an EMBL/GenBank/DDBJ whole genome shotgun (WGS) entry which is preliminary data.</text>
</comment>
<evidence type="ECO:0000256" key="2">
    <source>
        <dbReference type="SAM" id="Phobius"/>
    </source>
</evidence>
<sequence length="812" mass="89964">MPGIDNDPTPTLAHGTLPYPEVFQVIDVNENESRPIRPLLPQRCSPPSYSSYSKSTFSQQSTEYDSCYDQDGLKETKHQIEGTPKKVLQTGWSRFFQSWLVHTPAVLSTVAIVYIGSAQLFWFPEQGPRIGENDFSPSTIINLLQVAAKIHEIMMVLSLSSIVLAIYRRQLIGDGVRLGFLTAGYRVGDLGYILSSPFWRQGLDRTRPWSPEVLLCSLFVFATIMSATVGPASAVLLTPSLDWFDFAPGTAFSNMRSPLIYKRDRDHVWDSLMRVDNSSNQAASCLTPHGLYEADCPARGFRELDQWVRQWRATNLTSPILFQSVASDIGRRLKPLTDEERSVVLTTTPSDFLLNSIGFFQNYIAAADVGAVSGSPGSGKFRYRLNTTGATVTGNPFSAQLFQPLVQSKCQIYDKADFMARDEVAYPTDRLNCMGNNDCESSCASPRRISPRYSRFNERRIDNDVTNYLVDVDNSTVVYLSGQISNLQDDRQEDKVYLCSAVASWMPANYTFDPVKSNVLKSTLWNDTSMLEAGGDRSATGTIVSFTKPWLRLLSPSIDQTKSHEWSALDALTSHFKGITNKPKHPADHVTPPTPKDDDAAKEILLATAIGAYLTEALARTSTTGITVVKLASTNTTLSYARLDYQRQRAINNITVFNTTHLQNDATGEHIAGDLAKFNADYFERSLPVALVAERYGYGTGKPRKTLHFAQAMLAIYLGAVVLYAAAMAAGYVFARGRVLGVAAWSDLQDLLLLAIQTPPPGGDFAGATSSRVWEKIVRVRADDCDRVRLVMDCDALAATRPLGWTAQERYY</sequence>
<organism evidence="3 4">
    <name type="scientific">Apiospora kogelbergensis</name>
    <dbReference type="NCBI Taxonomy" id="1337665"/>
    <lineage>
        <taxon>Eukaryota</taxon>
        <taxon>Fungi</taxon>
        <taxon>Dikarya</taxon>
        <taxon>Ascomycota</taxon>
        <taxon>Pezizomycotina</taxon>
        <taxon>Sordariomycetes</taxon>
        <taxon>Xylariomycetidae</taxon>
        <taxon>Amphisphaeriales</taxon>
        <taxon>Apiosporaceae</taxon>
        <taxon>Apiospora</taxon>
    </lineage>
</organism>
<protein>
    <submittedName>
        <fullName evidence="3">Uncharacterized protein</fullName>
    </submittedName>
</protein>
<keyword evidence="2" id="KW-0812">Transmembrane</keyword>
<proteinExistence type="predicted"/>
<feature type="transmembrane region" description="Helical" evidence="2">
    <location>
        <begin position="714"/>
        <end position="735"/>
    </location>
</feature>
<evidence type="ECO:0000256" key="1">
    <source>
        <dbReference type="SAM" id="MobiDB-lite"/>
    </source>
</evidence>
<name>A0AAW0QVG6_9PEZI</name>